<protein>
    <recommendedName>
        <fullName evidence="2">Heterokaryon incompatibility domain-containing protein</fullName>
    </recommendedName>
</protein>
<organism evidence="3 4">
    <name type="scientific">Paxillus involutus ATCC 200175</name>
    <dbReference type="NCBI Taxonomy" id="664439"/>
    <lineage>
        <taxon>Eukaryota</taxon>
        <taxon>Fungi</taxon>
        <taxon>Dikarya</taxon>
        <taxon>Basidiomycota</taxon>
        <taxon>Agaricomycotina</taxon>
        <taxon>Agaricomycetes</taxon>
        <taxon>Agaricomycetidae</taxon>
        <taxon>Boletales</taxon>
        <taxon>Paxilineae</taxon>
        <taxon>Paxillaceae</taxon>
        <taxon>Paxillus</taxon>
    </lineage>
</organism>
<accession>A0A0C9STC6</accession>
<feature type="compositionally biased region" description="Acidic residues" evidence="1">
    <location>
        <begin position="533"/>
        <end position="561"/>
    </location>
</feature>
<dbReference type="EMBL" id="KN821053">
    <property type="protein sequence ID" value="KIJ05335.1"/>
    <property type="molecule type" value="Genomic_DNA"/>
</dbReference>
<feature type="non-terminal residue" evidence="3">
    <location>
        <position position="1"/>
    </location>
</feature>
<dbReference type="InterPro" id="IPR010730">
    <property type="entry name" value="HET"/>
</dbReference>
<dbReference type="Pfam" id="PF06985">
    <property type="entry name" value="HET"/>
    <property type="match status" value="1"/>
</dbReference>
<dbReference type="PANTHER" id="PTHR33112:SF12">
    <property type="entry name" value="HETEROKARYON INCOMPATIBILITY DOMAIN-CONTAINING PROTEIN"/>
    <property type="match status" value="1"/>
</dbReference>
<dbReference type="Proteomes" id="UP000053647">
    <property type="component" value="Unassembled WGS sequence"/>
</dbReference>
<keyword evidence="4" id="KW-1185">Reference proteome</keyword>
<name>A0A0C9STC6_PAXIN</name>
<gene>
    <name evidence="3" type="ORF">PAXINDRAFT_141358</name>
</gene>
<reference evidence="4" key="2">
    <citation type="submission" date="2015-01" db="EMBL/GenBank/DDBJ databases">
        <title>Evolutionary Origins and Diversification of the Mycorrhizal Mutualists.</title>
        <authorList>
            <consortium name="DOE Joint Genome Institute"/>
            <consortium name="Mycorrhizal Genomics Consortium"/>
            <person name="Kohler A."/>
            <person name="Kuo A."/>
            <person name="Nagy L.G."/>
            <person name="Floudas D."/>
            <person name="Copeland A."/>
            <person name="Barry K.W."/>
            <person name="Cichocki N."/>
            <person name="Veneault-Fourrey C."/>
            <person name="LaButti K."/>
            <person name="Lindquist E.A."/>
            <person name="Lipzen A."/>
            <person name="Lundell T."/>
            <person name="Morin E."/>
            <person name="Murat C."/>
            <person name="Riley R."/>
            <person name="Ohm R."/>
            <person name="Sun H."/>
            <person name="Tunlid A."/>
            <person name="Henrissat B."/>
            <person name="Grigoriev I.V."/>
            <person name="Hibbett D.S."/>
            <person name="Martin F."/>
        </authorList>
    </citation>
    <scope>NUCLEOTIDE SEQUENCE [LARGE SCALE GENOMIC DNA]</scope>
    <source>
        <strain evidence="4">ATCC 200175</strain>
    </source>
</reference>
<dbReference type="PANTHER" id="PTHR33112">
    <property type="entry name" value="DOMAIN PROTEIN, PUTATIVE-RELATED"/>
    <property type="match status" value="1"/>
</dbReference>
<proteinExistence type="predicted"/>
<feature type="compositionally biased region" description="Basic and acidic residues" evidence="1">
    <location>
        <begin position="516"/>
        <end position="531"/>
    </location>
</feature>
<evidence type="ECO:0000313" key="4">
    <source>
        <dbReference type="Proteomes" id="UP000053647"/>
    </source>
</evidence>
<dbReference type="HOGENOM" id="CLU_009627_0_0_1"/>
<reference evidence="3 4" key="1">
    <citation type="submission" date="2014-06" db="EMBL/GenBank/DDBJ databases">
        <authorList>
            <consortium name="DOE Joint Genome Institute"/>
            <person name="Kuo A."/>
            <person name="Kohler A."/>
            <person name="Nagy L.G."/>
            <person name="Floudas D."/>
            <person name="Copeland A."/>
            <person name="Barry K.W."/>
            <person name="Cichocki N."/>
            <person name="Veneault-Fourrey C."/>
            <person name="LaButti K."/>
            <person name="Lindquist E.A."/>
            <person name="Lipzen A."/>
            <person name="Lundell T."/>
            <person name="Morin E."/>
            <person name="Murat C."/>
            <person name="Sun H."/>
            <person name="Tunlid A."/>
            <person name="Henrissat B."/>
            <person name="Grigoriev I.V."/>
            <person name="Hibbett D.S."/>
            <person name="Martin F."/>
            <person name="Nordberg H.P."/>
            <person name="Cantor M.N."/>
            <person name="Hua S.X."/>
        </authorList>
    </citation>
    <scope>NUCLEOTIDE SEQUENCE [LARGE SCALE GENOMIC DNA]</scope>
    <source>
        <strain evidence="3 4">ATCC 200175</strain>
    </source>
</reference>
<evidence type="ECO:0000259" key="2">
    <source>
        <dbReference type="Pfam" id="PF06985"/>
    </source>
</evidence>
<evidence type="ECO:0000256" key="1">
    <source>
        <dbReference type="SAM" id="MobiDB-lite"/>
    </source>
</evidence>
<dbReference type="OrthoDB" id="5125733at2759"/>
<dbReference type="AlphaFoldDB" id="A0A0C9STC6"/>
<evidence type="ECO:0000313" key="3">
    <source>
        <dbReference type="EMBL" id="KIJ05335.1"/>
    </source>
</evidence>
<feature type="domain" description="Heterokaryon incompatibility" evidence="2">
    <location>
        <begin position="160"/>
        <end position="297"/>
    </location>
</feature>
<sequence length="710" mass="79935">MVFDITFLTEDDLRDITSINHGPGCHLVLVLAWTINRLERYVQWPGYAKGEGPYARCLYTSVRKSHEEAYARTILVDWAMDAVGLEGTREGGVEGSRALALKKVHSTTADYDMIKGWLRRCDDLHHITCRPAWSEDLRKIKLIDVETRQVAIHPSSSCDYITLSYVWGGVKQRGYKLGDVLPAASLPATIEDAMVVTRNLGKRYLWVDSLCIEQDNEGEKLVQIGIMSAIYNGAWATLICVSGQSAQSGMPRIGTSDGIIPQLAYEIGGRKLLSVMPTLSRQLSQSPWMKRAWTYQEGLLSPRRIFFTSHQVYFECNCTQSCESLDDSSSPFHLQSDEQRRSSLDKNLPAYLDNGLDDGIERILGQGVLRDPFRSISTAHWTPADDDNTLMRYMKLVHAYTSKKMTQDSDSIHAFSAVLAQLAKTDYKEGFLYGLPVQELPRALLWTHANQPRRRPSFPAWSWAGWEGTVKPILHKGARSLQLGWEDSPPLRAWKAGADGRPELIYDFDPIRWIEGRESDDSGHSDDRGSQESDADADDDDISNESSESDGSLDSESEDDRENASSESSKETDDREVTPWTPKKIDRNRDPVFLIAKAMLERSLMLPVKIDPGVLLVDAIVIRLKFKKTRGQSCADSDSEGLPQDVEEDLKANYERCLVEIPGSPKEYELRFYGSNAKRVIDERSGTDQDFVLLARESDGDIWYALLLVD</sequence>
<feature type="compositionally biased region" description="Basic and acidic residues" evidence="1">
    <location>
        <begin position="562"/>
        <end position="583"/>
    </location>
</feature>
<feature type="region of interest" description="Disordered" evidence="1">
    <location>
        <begin position="516"/>
        <end position="583"/>
    </location>
</feature>